<feature type="compositionally biased region" description="Low complexity" evidence="1">
    <location>
        <begin position="239"/>
        <end position="248"/>
    </location>
</feature>
<accession>A0A7H8NJZ8</accession>
<protein>
    <submittedName>
        <fullName evidence="3">AAA family ATPase</fullName>
    </submittedName>
</protein>
<feature type="compositionally biased region" description="Low complexity" evidence="1">
    <location>
        <begin position="292"/>
        <end position="306"/>
    </location>
</feature>
<feature type="compositionally biased region" description="Low complexity" evidence="1">
    <location>
        <begin position="875"/>
        <end position="929"/>
    </location>
</feature>
<feature type="compositionally biased region" description="Low complexity" evidence="1">
    <location>
        <begin position="807"/>
        <end position="866"/>
    </location>
</feature>
<dbReference type="GO" id="GO:0016887">
    <property type="term" value="F:ATP hydrolysis activity"/>
    <property type="evidence" value="ECO:0007669"/>
    <property type="project" value="TreeGrafter"/>
</dbReference>
<feature type="region of interest" description="Disordered" evidence="1">
    <location>
        <begin position="1"/>
        <end position="479"/>
    </location>
</feature>
<dbReference type="InterPro" id="IPR002586">
    <property type="entry name" value="CobQ/CobB/MinD/ParA_Nub-bd_dom"/>
</dbReference>
<feature type="compositionally biased region" description="Low complexity" evidence="1">
    <location>
        <begin position="187"/>
        <end position="219"/>
    </location>
</feature>
<feature type="compositionally biased region" description="Gly residues" evidence="1">
    <location>
        <begin position="249"/>
        <end position="263"/>
    </location>
</feature>
<evidence type="ECO:0000259" key="2">
    <source>
        <dbReference type="Pfam" id="PF01656"/>
    </source>
</evidence>
<feature type="region of interest" description="Disordered" evidence="1">
    <location>
        <begin position="791"/>
        <end position="943"/>
    </location>
</feature>
<feature type="compositionally biased region" description="Low complexity" evidence="1">
    <location>
        <begin position="315"/>
        <end position="376"/>
    </location>
</feature>
<gene>
    <name evidence="3" type="ORF">HUT08_27800</name>
</gene>
<evidence type="ECO:0000256" key="1">
    <source>
        <dbReference type="SAM" id="MobiDB-lite"/>
    </source>
</evidence>
<feature type="compositionally biased region" description="Basic and acidic residues" evidence="1">
    <location>
        <begin position="10"/>
        <end position="25"/>
    </location>
</feature>
<dbReference type="SUPFAM" id="SSF52540">
    <property type="entry name" value="P-loop containing nucleoside triphosphate hydrolases"/>
    <property type="match status" value="1"/>
</dbReference>
<keyword evidence="4" id="KW-1185">Reference proteome</keyword>
<feature type="compositionally biased region" description="Low complexity" evidence="1">
    <location>
        <begin position="82"/>
        <end position="112"/>
    </location>
</feature>
<dbReference type="Proteomes" id="UP000509303">
    <property type="component" value="Chromosome"/>
</dbReference>
<dbReference type="GO" id="GO:0005829">
    <property type="term" value="C:cytosol"/>
    <property type="evidence" value="ECO:0007669"/>
    <property type="project" value="TreeGrafter"/>
</dbReference>
<dbReference type="EMBL" id="CP054929">
    <property type="protein sequence ID" value="QKW54823.1"/>
    <property type="molecule type" value="Genomic_DNA"/>
</dbReference>
<dbReference type="PANTHER" id="PTHR43384">
    <property type="entry name" value="SEPTUM SITE-DETERMINING PROTEIN MIND HOMOLOG, CHLOROPLASTIC-RELATED"/>
    <property type="match status" value="1"/>
</dbReference>
<dbReference type="GO" id="GO:0009898">
    <property type="term" value="C:cytoplasmic side of plasma membrane"/>
    <property type="evidence" value="ECO:0007669"/>
    <property type="project" value="TreeGrafter"/>
</dbReference>
<feature type="compositionally biased region" description="Pro residues" evidence="1">
    <location>
        <begin position="220"/>
        <end position="238"/>
    </location>
</feature>
<dbReference type="InterPro" id="IPR050625">
    <property type="entry name" value="ParA/MinD_ATPase"/>
</dbReference>
<feature type="compositionally biased region" description="Gly residues" evidence="1">
    <location>
        <begin position="396"/>
        <end position="407"/>
    </location>
</feature>
<reference evidence="3 4" key="1">
    <citation type="submission" date="2020-06" db="EMBL/GenBank/DDBJ databases">
        <title>Genome mining for natural products.</title>
        <authorList>
            <person name="Zhang B."/>
            <person name="Shi J."/>
            <person name="Ge H."/>
        </authorList>
    </citation>
    <scope>NUCLEOTIDE SEQUENCE [LARGE SCALE GENOMIC DNA]</scope>
    <source>
        <strain evidence="3 4">NA00687</strain>
    </source>
</reference>
<sequence length="943" mass="94407">MRFSTASLQRDMDEIAGRENADRADGPTVDVPNPPSGQESSAGARPEAAPGAGSTPGSAAGPGTMRFSTAAMQRAAAEHGASDSAAASPDAAGADAAHQADAGAPSDAASPGAPVPATPSYAPDAQPATTWPPAAPQSGLPPLPPNFERAAPPPAGQSGPAAHGAAGPAASPPLGTPWGAGQPSPHAGDAPGQGPAASDGAAASGAAPAAAPVPQQSGPWAPPTPHAPPQPGLAPPPGQQRQAPNAGPRQGGYGYPQQGGGPGAAAPFPGTQPSDAQPTAGPPTAGPPTAGPPAAGHHAPSSQHAPDGPVHDPRSGAPGPQAGSAPAPAQAAAHGQPGPAAPSGYGYPLAAPAPAPGAASGAEQQQAAPAAAQPGAAPGGYGFPQSGAPGAAPAAGGQGAVPPGGYGFPQPASPAPEQGQPGQQAQHGASGPYAGQQAAPAPGHGAAQPHGAGPVDPRSGEWPTAPADQRARTGHGAGAPLGYTAAVELSSDRLLRAKQKPRKQGGAASRFKLGGKKEEAERQRKLELIRTPVLSCYRIAVISLKGGVGKTTTTTALGATLSTERQDKVIAIDANPDAGTLGRRVRRETGATIRDLVTAIPYLNSYMDIRRFTSQAPSGLEILANDVDPAVSTTFNDEDYRRVIDVLGKQYPIILTDSGTGLLYSAMRGVLDLAHQLIIISTPSVDGASSASTTLDWLSAHGYADLVSRSITVISGVRETGKMIKVEDIVSHFETRCRGVVVVPFDEHLAAGAEVDLTMMRPKTREAYFNLSALVAEDFTRAQQEQGLWTTDGSAAQPPHVAPPMPGQQGAPPAAGYPTRQQTPGYGQQPADPYGQPQQGPGGAAYPQHQGYPRQPGPQQGQSWQQQPPPPQPDPQGQAGQYGAQQAAQPAPQGHQPGQPGQAPYGYGYPLPGQPGAHQQAGQDNQQAAGQGGWPQPPAPPQQ</sequence>
<dbReference type="Pfam" id="PF01656">
    <property type="entry name" value="CbiA"/>
    <property type="match status" value="1"/>
</dbReference>
<feature type="compositionally biased region" description="Low complexity" evidence="1">
    <location>
        <begin position="415"/>
        <end position="454"/>
    </location>
</feature>
<feature type="compositionally biased region" description="Pro residues" evidence="1">
    <location>
        <begin position="280"/>
        <end position="291"/>
    </location>
</feature>
<dbReference type="PANTHER" id="PTHR43384:SF14">
    <property type="entry name" value="ESX-1 SECRETION-ASSOCIATED PROTEIN ESPI"/>
    <property type="match status" value="1"/>
</dbReference>
<dbReference type="Gene3D" id="3.40.50.300">
    <property type="entry name" value="P-loop containing nucleotide triphosphate hydrolases"/>
    <property type="match status" value="1"/>
</dbReference>
<dbReference type="PRINTS" id="PR01217">
    <property type="entry name" value="PRICHEXTENSN"/>
</dbReference>
<feature type="region of interest" description="Disordered" evidence="1">
    <location>
        <begin position="496"/>
        <end position="519"/>
    </location>
</feature>
<dbReference type="AlphaFoldDB" id="A0A7H8NJZ8"/>
<feature type="compositionally biased region" description="Low complexity" evidence="1">
    <location>
        <begin position="156"/>
        <end position="169"/>
    </location>
</feature>
<evidence type="ECO:0000313" key="4">
    <source>
        <dbReference type="Proteomes" id="UP000509303"/>
    </source>
</evidence>
<proteinExistence type="predicted"/>
<name>A0A7H8NJZ8_9ACTN</name>
<feature type="compositionally biased region" description="Low complexity" evidence="1">
    <location>
        <begin position="122"/>
        <end position="132"/>
    </location>
</feature>
<feature type="compositionally biased region" description="Low complexity" evidence="1">
    <location>
        <begin position="39"/>
        <end position="64"/>
    </location>
</feature>
<feature type="compositionally biased region" description="Pro residues" evidence="1">
    <location>
        <begin position="133"/>
        <end position="155"/>
    </location>
</feature>
<feature type="domain" description="CobQ/CobB/MinD/ParA nucleotide binding" evidence="2">
    <location>
        <begin position="539"/>
        <end position="645"/>
    </location>
</feature>
<organism evidence="3 4">
    <name type="scientific">Streptomyces buecherae</name>
    <dbReference type="NCBI Taxonomy" id="2763006"/>
    <lineage>
        <taxon>Bacteria</taxon>
        <taxon>Bacillati</taxon>
        <taxon>Actinomycetota</taxon>
        <taxon>Actinomycetes</taxon>
        <taxon>Kitasatosporales</taxon>
        <taxon>Streptomycetaceae</taxon>
        <taxon>Streptomyces</taxon>
    </lineage>
</organism>
<dbReference type="GO" id="GO:0005524">
    <property type="term" value="F:ATP binding"/>
    <property type="evidence" value="ECO:0007669"/>
    <property type="project" value="TreeGrafter"/>
</dbReference>
<dbReference type="GO" id="GO:0051782">
    <property type="term" value="P:negative regulation of cell division"/>
    <property type="evidence" value="ECO:0007669"/>
    <property type="project" value="TreeGrafter"/>
</dbReference>
<evidence type="ECO:0000313" key="3">
    <source>
        <dbReference type="EMBL" id="QKW54823.1"/>
    </source>
</evidence>
<feature type="compositionally biased region" description="Low complexity" evidence="1">
    <location>
        <begin position="264"/>
        <end position="279"/>
    </location>
</feature>
<dbReference type="InterPro" id="IPR027417">
    <property type="entry name" value="P-loop_NTPase"/>
</dbReference>